<keyword evidence="1" id="KW-0547">Nucleotide-binding</keyword>
<name>A0A8S1QVD8_9CILI</name>
<keyword evidence="1" id="KW-0067">ATP-binding</keyword>
<comment type="caution">
    <text evidence="2">The sequence shown here is derived from an EMBL/GenBank/DDBJ whole genome shotgun (WGS) entry which is preliminary data.</text>
</comment>
<dbReference type="PROSITE" id="PS00107">
    <property type="entry name" value="PROTEIN_KINASE_ATP"/>
    <property type="match status" value="1"/>
</dbReference>
<organism evidence="2 3">
    <name type="scientific">Paramecium sonneborni</name>
    <dbReference type="NCBI Taxonomy" id="65129"/>
    <lineage>
        <taxon>Eukaryota</taxon>
        <taxon>Sar</taxon>
        <taxon>Alveolata</taxon>
        <taxon>Ciliophora</taxon>
        <taxon>Intramacronucleata</taxon>
        <taxon>Oligohymenophorea</taxon>
        <taxon>Peniculida</taxon>
        <taxon>Parameciidae</taxon>
        <taxon>Paramecium</taxon>
    </lineage>
</organism>
<dbReference type="InterPro" id="IPR017441">
    <property type="entry name" value="Protein_kinase_ATP_BS"/>
</dbReference>
<keyword evidence="3" id="KW-1185">Reference proteome</keyword>
<accession>A0A8S1QVD8</accession>
<dbReference type="EMBL" id="CAJJDN010000122">
    <property type="protein sequence ID" value="CAD8119698.1"/>
    <property type="molecule type" value="Genomic_DNA"/>
</dbReference>
<evidence type="ECO:0000313" key="2">
    <source>
        <dbReference type="EMBL" id="CAD8119698.1"/>
    </source>
</evidence>
<gene>
    <name evidence="2" type="ORF">PSON_ATCC_30995.1.T1220109</name>
</gene>
<feature type="binding site" evidence="1">
    <location>
        <position position="137"/>
    </location>
    <ligand>
        <name>ATP</name>
        <dbReference type="ChEBI" id="CHEBI:30616"/>
    </ligand>
</feature>
<sequence length="226" mass="26736">MFKKETNIRDLFAENEKPIQIVLKRRASQEMLPKVSVSPKLMEQPKLSVHVCQAQMHSPERKTYYLGELKTTKRKPLPHSNSITIKYTNLSTTLTTNQCNSYVGKINYTLKFVIGWGGFGKVWKVEHKRSRQIYAMKELQKAKQLGLRTQDFREEFSKISVKREEFTLEVETSIYSKYSGSIPRQRDIIFSNGLSFRRRFKISFDIEQIIQRRLNKIFYGMFDFRT</sequence>
<protein>
    <recommendedName>
        <fullName evidence="4">Protein kinase domain-containing protein</fullName>
    </recommendedName>
</protein>
<reference evidence="2" key="1">
    <citation type="submission" date="2021-01" db="EMBL/GenBank/DDBJ databases">
        <authorList>
            <consortium name="Genoscope - CEA"/>
            <person name="William W."/>
        </authorList>
    </citation>
    <scope>NUCLEOTIDE SEQUENCE</scope>
</reference>
<evidence type="ECO:0000256" key="1">
    <source>
        <dbReference type="PROSITE-ProRule" id="PRU10141"/>
    </source>
</evidence>
<dbReference type="GO" id="GO:0005524">
    <property type="term" value="F:ATP binding"/>
    <property type="evidence" value="ECO:0007669"/>
    <property type="project" value="UniProtKB-UniRule"/>
</dbReference>
<evidence type="ECO:0008006" key="4">
    <source>
        <dbReference type="Google" id="ProtNLM"/>
    </source>
</evidence>
<evidence type="ECO:0000313" key="3">
    <source>
        <dbReference type="Proteomes" id="UP000692954"/>
    </source>
</evidence>
<proteinExistence type="predicted"/>
<dbReference type="Proteomes" id="UP000692954">
    <property type="component" value="Unassembled WGS sequence"/>
</dbReference>
<dbReference type="AlphaFoldDB" id="A0A8S1QVD8"/>